<dbReference type="RefSeq" id="XP_018706463.1">
    <property type="nucleotide sequence ID" value="XM_018846735.1"/>
</dbReference>
<proteinExistence type="predicted"/>
<dbReference type="GeneID" id="30019421"/>
<protein>
    <submittedName>
        <fullName evidence="2">Uncharacterized protein</fullName>
    </submittedName>
</protein>
<evidence type="ECO:0000313" key="3">
    <source>
        <dbReference type="Proteomes" id="UP000076744"/>
    </source>
</evidence>
<organism evidence="2 3">
    <name type="scientific">Cordyceps fumosorosea (strain ARSEF 2679)</name>
    <name type="common">Isaria fumosorosea</name>
    <dbReference type="NCBI Taxonomy" id="1081104"/>
    <lineage>
        <taxon>Eukaryota</taxon>
        <taxon>Fungi</taxon>
        <taxon>Dikarya</taxon>
        <taxon>Ascomycota</taxon>
        <taxon>Pezizomycotina</taxon>
        <taxon>Sordariomycetes</taxon>
        <taxon>Hypocreomycetidae</taxon>
        <taxon>Hypocreales</taxon>
        <taxon>Cordycipitaceae</taxon>
        <taxon>Cordyceps</taxon>
    </lineage>
</organism>
<dbReference type="AlphaFoldDB" id="A0A162MT07"/>
<sequence length="88" mass="9292">MSTVAAQPSPFSRRLVSESGVAGASRFQAAAWEATTQDISSPRTRKSSYDDVSSQVVVRKTVTRPADRSMPSPRQSSGIAHGGGVRDA</sequence>
<evidence type="ECO:0000313" key="2">
    <source>
        <dbReference type="EMBL" id="OAA69859.1"/>
    </source>
</evidence>
<keyword evidence="3" id="KW-1185">Reference proteome</keyword>
<comment type="caution">
    <text evidence="2">The sequence shown here is derived from an EMBL/GenBank/DDBJ whole genome shotgun (WGS) entry which is preliminary data.</text>
</comment>
<accession>A0A162MT07</accession>
<feature type="region of interest" description="Disordered" evidence="1">
    <location>
        <begin position="34"/>
        <end position="88"/>
    </location>
</feature>
<gene>
    <name evidence="2" type="ORF">ISF_03129</name>
</gene>
<name>A0A162MT07_CORFA</name>
<evidence type="ECO:0000256" key="1">
    <source>
        <dbReference type="SAM" id="MobiDB-lite"/>
    </source>
</evidence>
<reference evidence="2 3" key="1">
    <citation type="journal article" date="2016" name="Genome Biol. Evol.">
        <title>Divergent and convergent evolution of fungal pathogenicity.</title>
        <authorList>
            <person name="Shang Y."/>
            <person name="Xiao G."/>
            <person name="Zheng P."/>
            <person name="Cen K."/>
            <person name="Zhan S."/>
            <person name="Wang C."/>
        </authorList>
    </citation>
    <scope>NUCLEOTIDE SEQUENCE [LARGE SCALE GENOMIC DNA]</scope>
    <source>
        <strain evidence="2 3">ARSEF 2679</strain>
    </source>
</reference>
<dbReference type="Proteomes" id="UP000076744">
    <property type="component" value="Unassembled WGS sequence"/>
</dbReference>
<dbReference type="EMBL" id="AZHB01000005">
    <property type="protein sequence ID" value="OAA69859.1"/>
    <property type="molecule type" value="Genomic_DNA"/>
</dbReference>